<keyword evidence="2" id="KW-0812">Transmembrane</keyword>
<feature type="region of interest" description="Disordered" evidence="1">
    <location>
        <begin position="315"/>
        <end position="366"/>
    </location>
</feature>
<feature type="compositionally biased region" description="Low complexity" evidence="1">
    <location>
        <begin position="351"/>
        <end position="366"/>
    </location>
</feature>
<feature type="region of interest" description="Disordered" evidence="1">
    <location>
        <begin position="472"/>
        <end position="493"/>
    </location>
</feature>
<feature type="transmembrane region" description="Helical" evidence="2">
    <location>
        <begin position="144"/>
        <end position="165"/>
    </location>
</feature>
<dbReference type="AlphaFoldDB" id="A0A267GJ05"/>
<dbReference type="EMBL" id="NIVC01000341">
    <property type="protein sequence ID" value="PAA85202.1"/>
    <property type="molecule type" value="Genomic_DNA"/>
</dbReference>
<sequence>MSSRLEHPANLVAFSCLTIANALLIALLAVFNVAWRNERFVKMTSPRINLLSLLGSALILAASVLPVAAADAEFWRLALHRGGLAGAGISLSMAAAGAKCFRAWLAFRVTGGCFRQRQLSKSPSGCCCDWRPSWRSVLTKDAGLAALTVAAALPNALIVCCLRLMSSSDLVSVTWWQPVALHSVLTAWQLVVASGCLAAAWAARRAADALPALAESAGLLTAVAGWLASAGLLAPWALVLYQRQQLGADWRVGLMEQLALQLPLLISLLATQGLRAVAYLKSPAEHNQARCRRPLNSSPETAVGRDRGGASTWLVQGQHQQPPQQQDSSPSGSSTATAATSASPTPPTVPPTSSRASSSQQQLLRQNRQLRRQLEELRRQLNRQDQEVADCDEQQDDTARSIVDIYQLDDTWETRSYLSCQLQQNLRQLPSDRLYPDSVTVDSRPMKLPAGSRVCEAGTPMRRAAAPSHAAAMHSRRKATRRGSRLATKQQRTTDIDNQLASAACTYFMV</sequence>
<evidence type="ECO:0000313" key="4">
    <source>
        <dbReference type="Proteomes" id="UP000215902"/>
    </source>
</evidence>
<dbReference type="STRING" id="282301.A0A267GJ05"/>
<feature type="transmembrane region" description="Helical" evidence="2">
    <location>
        <begin position="185"/>
        <end position="204"/>
    </location>
</feature>
<evidence type="ECO:0000256" key="1">
    <source>
        <dbReference type="SAM" id="MobiDB-lite"/>
    </source>
</evidence>
<feature type="transmembrane region" description="Helical" evidence="2">
    <location>
        <begin position="82"/>
        <end position="107"/>
    </location>
</feature>
<feature type="transmembrane region" description="Helical" evidence="2">
    <location>
        <begin position="47"/>
        <end position="70"/>
    </location>
</feature>
<evidence type="ECO:0000256" key="2">
    <source>
        <dbReference type="SAM" id="Phobius"/>
    </source>
</evidence>
<comment type="caution">
    <text evidence="3">The sequence shown here is derived from an EMBL/GenBank/DDBJ whole genome shotgun (WGS) entry which is preliminary data.</text>
</comment>
<evidence type="ECO:0000313" key="3">
    <source>
        <dbReference type="EMBL" id="PAA85202.1"/>
    </source>
</evidence>
<keyword evidence="2" id="KW-0472">Membrane</keyword>
<name>A0A267GJ05_9PLAT</name>
<accession>A0A267GJ05</accession>
<feature type="transmembrane region" description="Helical" evidence="2">
    <location>
        <begin position="216"/>
        <end position="238"/>
    </location>
</feature>
<dbReference type="Proteomes" id="UP000215902">
    <property type="component" value="Unassembled WGS sequence"/>
</dbReference>
<proteinExistence type="predicted"/>
<organism evidence="3 4">
    <name type="scientific">Macrostomum lignano</name>
    <dbReference type="NCBI Taxonomy" id="282301"/>
    <lineage>
        <taxon>Eukaryota</taxon>
        <taxon>Metazoa</taxon>
        <taxon>Spiralia</taxon>
        <taxon>Lophotrochozoa</taxon>
        <taxon>Platyhelminthes</taxon>
        <taxon>Rhabditophora</taxon>
        <taxon>Macrostomorpha</taxon>
        <taxon>Macrostomida</taxon>
        <taxon>Macrostomidae</taxon>
        <taxon>Macrostomum</taxon>
    </lineage>
</organism>
<reference evidence="3 4" key="1">
    <citation type="submission" date="2017-06" db="EMBL/GenBank/DDBJ databases">
        <title>A platform for efficient transgenesis in Macrostomum lignano, a flatworm model organism for stem cell research.</title>
        <authorList>
            <person name="Berezikov E."/>
        </authorList>
    </citation>
    <scope>NUCLEOTIDE SEQUENCE [LARGE SCALE GENOMIC DNA]</scope>
    <source>
        <strain evidence="3">DV1</strain>
        <tissue evidence="3">Whole organism</tissue>
    </source>
</reference>
<feature type="region of interest" description="Disordered" evidence="1">
    <location>
        <begin position="288"/>
        <end position="307"/>
    </location>
</feature>
<feature type="transmembrane region" description="Helical" evidence="2">
    <location>
        <begin position="12"/>
        <end position="35"/>
    </location>
</feature>
<feature type="compositionally biased region" description="Basic residues" evidence="1">
    <location>
        <begin position="474"/>
        <end position="484"/>
    </location>
</feature>
<keyword evidence="2" id="KW-1133">Transmembrane helix</keyword>
<keyword evidence="4" id="KW-1185">Reference proteome</keyword>
<gene>
    <name evidence="3" type="ORF">BOX15_Mlig030628g1</name>
</gene>
<protein>
    <submittedName>
        <fullName evidence="3">Uncharacterized protein</fullName>
    </submittedName>
</protein>
<feature type="compositionally biased region" description="Low complexity" evidence="1">
    <location>
        <begin position="315"/>
        <end position="343"/>
    </location>
</feature>